<dbReference type="AlphaFoldDB" id="A0AAV6WID9"/>
<name>A0AAV6WID9_9LAMI</name>
<sequence>MVTGKESQTGQQLSASNSPELNHMALLHLEQNFSLPSFPLSMLTVNAASDIRGLNTGPRNEFGGFPVLKDFSYPTENPYLKDFQFGVTNKPNDASCAPRKRFLIFDQSGDQTRLFVSPSFSPENHIIASKTRPLCEKVPVRTDQQVLVKPLIEEKWDENHFTDGESETLEDTEEIDALLDSDSDDECDNYDNDDDDEEEDDDDDEEVTSSGHTPFSIEKGLAEKELLEEFMEEVASSDGSPKRRKLLDGRFKRSSLVMVESPIKRASSCSYENDDIDSTKRDKKCRPINDELNGMKFLLFTLSVGEEEMGL</sequence>
<feature type="region of interest" description="Disordered" evidence="1">
    <location>
        <begin position="180"/>
        <end position="217"/>
    </location>
</feature>
<dbReference type="PANTHER" id="PTHR36066">
    <property type="entry name" value="TRANSCRIPTION FACTOR BHLH145"/>
    <property type="match status" value="1"/>
</dbReference>
<dbReference type="EMBL" id="WHWC01000015">
    <property type="protein sequence ID" value="KAG8368615.1"/>
    <property type="molecule type" value="Genomic_DNA"/>
</dbReference>
<keyword evidence="3" id="KW-1185">Reference proteome</keyword>
<evidence type="ECO:0000313" key="2">
    <source>
        <dbReference type="EMBL" id="KAG8368615.1"/>
    </source>
</evidence>
<reference evidence="2" key="1">
    <citation type="submission" date="2019-10" db="EMBL/GenBank/DDBJ databases">
        <authorList>
            <person name="Zhang R."/>
            <person name="Pan Y."/>
            <person name="Wang J."/>
            <person name="Ma R."/>
            <person name="Yu S."/>
        </authorList>
    </citation>
    <scope>NUCLEOTIDE SEQUENCE</scope>
    <source>
        <strain evidence="2">LA-IB0</strain>
        <tissue evidence="2">Leaf</tissue>
    </source>
</reference>
<dbReference type="InterPro" id="IPR037546">
    <property type="entry name" value="SAC51-like"/>
</dbReference>
<evidence type="ECO:0000256" key="1">
    <source>
        <dbReference type="SAM" id="MobiDB-lite"/>
    </source>
</evidence>
<dbReference type="Proteomes" id="UP000826271">
    <property type="component" value="Unassembled WGS sequence"/>
</dbReference>
<dbReference type="PANTHER" id="PTHR36066:SF8">
    <property type="entry name" value="TRANSCRIPTION FACTOR SAC51"/>
    <property type="match status" value="1"/>
</dbReference>
<gene>
    <name evidence="2" type="ORF">BUALT_Bualt15G0063800</name>
</gene>
<accession>A0AAV6WID9</accession>
<protein>
    <submittedName>
        <fullName evidence="2">Uncharacterized protein</fullName>
    </submittedName>
</protein>
<evidence type="ECO:0000313" key="3">
    <source>
        <dbReference type="Proteomes" id="UP000826271"/>
    </source>
</evidence>
<proteinExistence type="predicted"/>
<feature type="compositionally biased region" description="Acidic residues" evidence="1">
    <location>
        <begin position="180"/>
        <end position="207"/>
    </location>
</feature>
<organism evidence="2 3">
    <name type="scientific">Buddleja alternifolia</name>
    <dbReference type="NCBI Taxonomy" id="168488"/>
    <lineage>
        <taxon>Eukaryota</taxon>
        <taxon>Viridiplantae</taxon>
        <taxon>Streptophyta</taxon>
        <taxon>Embryophyta</taxon>
        <taxon>Tracheophyta</taxon>
        <taxon>Spermatophyta</taxon>
        <taxon>Magnoliopsida</taxon>
        <taxon>eudicotyledons</taxon>
        <taxon>Gunneridae</taxon>
        <taxon>Pentapetalae</taxon>
        <taxon>asterids</taxon>
        <taxon>lamiids</taxon>
        <taxon>Lamiales</taxon>
        <taxon>Scrophulariaceae</taxon>
        <taxon>Buddlejeae</taxon>
        <taxon>Buddleja</taxon>
    </lineage>
</organism>
<comment type="caution">
    <text evidence="2">The sequence shown here is derived from an EMBL/GenBank/DDBJ whole genome shotgun (WGS) entry which is preliminary data.</text>
</comment>